<evidence type="ECO:0000256" key="2">
    <source>
        <dbReference type="SAM" id="Phobius"/>
    </source>
</evidence>
<reference evidence="3 4" key="1">
    <citation type="journal article" date="2019" name="Int. J. Syst. Evol. Microbiol.">
        <title>The Global Catalogue of Microorganisms (GCM) 10K type strain sequencing project: providing services to taxonomists for standard genome sequencing and annotation.</title>
        <authorList>
            <consortium name="The Broad Institute Genomics Platform"/>
            <consortium name="The Broad Institute Genome Sequencing Center for Infectious Disease"/>
            <person name="Wu L."/>
            <person name="Ma J."/>
        </authorList>
    </citation>
    <scope>NUCLEOTIDE SEQUENCE [LARGE SCALE GENOMIC DNA]</scope>
    <source>
        <strain evidence="3 4">JCM 16014</strain>
    </source>
</reference>
<dbReference type="EMBL" id="BAAAQN010000024">
    <property type="protein sequence ID" value="GAA2037134.1"/>
    <property type="molecule type" value="Genomic_DNA"/>
</dbReference>
<dbReference type="Proteomes" id="UP001500751">
    <property type="component" value="Unassembled WGS sequence"/>
</dbReference>
<keyword evidence="4" id="KW-1185">Reference proteome</keyword>
<proteinExistence type="predicted"/>
<keyword evidence="2" id="KW-1133">Transmembrane helix</keyword>
<feature type="region of interest" description="Disordered" evidence="1">
    <location>
        <begin position="1"/>
        <end position="63"/>
    </location>
</feature>
<feature type="compositionally biased region" description="Low complexity" evidence="1">
    <location>
        <begin position="424"/>
        <end position="479"/>
    </location>
</feature>
<gene>
    <name evidence="3" type="ORF">GCM10009839_42890</name>
</gene>
<feature type="compositionally biased region" description="Low complexity" evidence="1">
    <location>
        <begin position="49"/>
        <end position="60"/>
    </location>
</feature>
<feature type="compositionally biased region" description="Pro residues" evidence="1">
    <location>
        <begin position="482"/>
        <end position="491"/>
    </location>
</feature>
<feature type="region of interest" description="Disordered" evidence="1">
    <location>
        <begin position="424"/>
        <end position="491"/>
    </location>
</feature>
<comment type="caution">
    <text evidence="3">The sequence shown here is derived from an EMBL/GenBank/DDBJ whole genome shotgun (WGS) entry which is preliminary data.</text>
</comment>
<protein>
    <submittedName>
        <fullName evidence="3">Uncharacterized protein</fullName>
    </submittedName>
</protein>
<organism evidence="3 4">
    <name type="scientific">Catenulispora yoronensis</name>
    <dbReference type="NCBI Taxonomy" id="450799"/>
    <lineage>
        <taxon>Bacteria</taxon>
        <taxon>Bacillati</taxon>
        <taxon>Actinomycetota</taxon>
        <taxon>Actinomycetes</taxon>
        <taxon>Catenulisporales</taxon>
        <taxon>Catenulisporaceae</taxon>
        <taxon>Catenulispora</taxon>
    </lineage>
</organism>
<evidence type="ECO:0000313" key="4">
    <source>
        <dbReference type="Proteomes" id="UP001500751"/>
    </source>
</evidence>
<feature type="compositionally biased region" description="Low complexity" evidence="1">
    <location>
        <begin position="12"/>
        <end position="27"/>
    </location>
</feature>
<keyword evidence="2" id="KW-0812">Transmembrane</keyword>
<feature type="compositionally biased region" description="Gly residues" evidence="1">
    <location>
        <begin position="1"/>
        <end position="10"/>
    </location>
</feature>
<sequence>MTLMGEGAGDAGITEGTRITEGTGITGSTDNTDITNAKPEITGPDVSDLDSAGLDSSGLDNADPVVTDADLEWARDLFEAARGAAEPGYDTDVAALTRAGDRRRHRRLAGTGGGLLGMVAVTVAVAMTLGAGTVDLGAAPGPAGGWGGRALRDAFHYVDVTGGGGQFDYHDNVPQAAAVDAAALIGSLDPDRSHLRARDSGEQPPRIVGDDDPALKDAEALFMDSAWYREPADNGASLSVQRARLAYMFYRDVNVLRQPVVAMGGAVVPQPCGLTVDLGFRLGMERASSPMPAWSACRTTVLADGSRVQTTSAAFGAGTETVAIRIFGSGNVVSVIGWDYPEPGGPDPATPVAPESVVTPSPWSADRFRAALSDPAIAPVFDPRPAPNADGRLLMPADLGPDWNFDQTEGQVTTGEFVMDNGCPRTAASSASRPAAARTTSAGWPTAPRSAASRASTACRRAPARRPCATPGPPARAAAMSPPEPRTPGTS</sequence>
<dbReference type="RefSeq" id="WP_344667405.1">
    <property type="nucleotide sequence ID" value="NZ_BAAAQN010000024.1"/>
</dbReference>
<feature type="region of interest" description="Disordered" evidence="1">
    <location>
        <begin position="192"/>
        <end position="211"/>
    </location>
</feature>
<evidence type="ECO:0000256" key="1">
    <source>
        <dbReference type="SAM" id="MobiDB-lite"/>
    </source>
</evidence>
<feature type="compositionally biased region" description="Basic and acidic residues" evidence="1">
    <location>
        <begin position="192"/>
        <end position="201"/>
    </location>
</feature>
<accession>A0ABN2UHE7</accession>
<feature type="transmembrane region" description="Helical" evidence="2">
    <location>
        <begin position="108"/>
        <end position="129"/>
    </location>
</feature>
<keyword evidence="2" id="KW-0472">Membrane</keyword>
<name>A0ABN2UHE7_9ACTN</name>
<evidence type="ECO:0000313" key="3">
    <source>
        <dbReference type="EMBL" id="GAA2037134.1"/>
    </source>
</evidence>